<evidence type="ECO:0000313" key="2">
    <source>
        <dbReference type="Proteomes" id="UP000228934"/>
    </source>
</evidence>
<dbReference type="Proteomes" id="UP000228934">
    <property type="component" value="Unassembled WGS sequence"/>
</dbReference>
<name>A0A2G9QE00_AQUCT</name>
<dbReference type="AlphaFoldDB" id="A0A2G9QE00"/>
<evidence type="ECO:0000313" key="1">
    <source>
        <dbReference type="EMBL" id="PIO13735.1"/>
    </source>
</evidence>
<proteinExistence type="predicted"/>
<reference evidence="2" key="1">
    <citation type="journal article" date="2017" name="Nat. Commun.">
        <title>The North American bullfrog draft genome provides insight into hormonal regulation of long noncoding RNA.</title>
        <authorList>
            <person name="Hammond S.A."/>
            <person name="Warren R.L."/>
            <person name="Vandervalk B.P."/>
            <person name="Kucuk E."/>
            <person name="Khan H."/>
            <person name="Gibb E.A."/>
            <person name="Pandoh P."/>
            <person name="Kirk H."/>
            <person name="Zhao Y."/>
            <person name="Jones M."/>
            <person name="Mungall A.J."/>
            <person name="Coope R."/>
            <person name="Pleasance S."/>
            <person name="Moore R.A."/>
            <person name="Holt R.A."/>
            <person name="Round J.M."/>
            <person name="Ohora S."/>
            <person name="Walle B.V."/>
            <person name="Veldhoen N."/>
            <person name="Helbing C.C."/>
            <person name="Birol I."/>
        </authorList>
    </citation>
    <scope>NUCLEOTIDE SEQUENCE [LARGE SCALE GENOMIC DNA]</scope>
</reference>
<accession>A0A2G9QE00</accession>
<keyword evidence="2" id="KW-1185">Reference proteome</keyword>
<dbReference type="EMBL" id="KZ002783">
    <property type="protein sequence ID" value="PIO13735.1"/>
    <property type="molecule type" value="Genomic_DNA"/>
</dbReference>
<organism evidence="1 2">
    <name type="scientific">Aquarana catesbeiana</name>
    <name type="common">American bullfrog</name>
    <name type="synonym">Rana catesbeiana</name>
    <dbReference type="NCBI Taxonomy" id="8400"/>
    <lineage>
        <taxon>Eukaryota</taxon>
        <taxon>Metazoa</taxon>
        <taxon>Chordata</taxon>
        <taxon>Craniata</taxon>
        <taxon>Vertebrata</taxon>
        <taxon>Euteleostomi</taxon>
        <taxon>Amphibia</taxon>
        <taxon>Batrachia</taxon>
        <taxon>Anura</taxon>
        <taxon>Neobatrachia</taxon>
        <taxon>Ranoidea</taxon>
        <taxon>Ranidae</taxon>
        <taxon>Aquarana</taxon>
    </lineage>
</organism>
<sequence length="155" mass="16993">MSPIVFPRTSGAPTKVINYIIGCPHQTTPINQLPPSEYSLISGVCIRVHPHIRYSHQSAHLHQVSPSECPLHQVSPSECPLHQVSPSEWPFTSGVPIRVALYIRHPHQNAPLHQVSPSACPFASGVPITVPPYIRCPHHSATLHQVSPSQCHLTS</sequence>
<protein>
    <submittedName>
        <fullName evidence="1">Uncharacterized protein</fullName>
    </submittedName>
</protein>
<feature type="non-terminal residue" evidence="1">
    <location>
        <position position="155"/>
    </location>
</feature>
<gene>
    <name evidence="1" type="ORF">AB205_0198480</name>
</gene>